<proteinExistence type="predicted"/>
<protein>
    <recommendedName>
        <fullName evidence="2">HTH CENPB-type domain-containing protein</fullName>
    </recommendedName>
</protein>
<evidence type="ECO:0000313" key="5">
    <source>
        <dbReference type="RefSeq" id="XP_033532477.1"/>
    </source>
</evidence>
<reference evidence="5" key="2">
    <citation type="submission" date="2020-04" db="EMBL/GenBank/DDBJ databases">
        <authorList>
            <consortium name="NCBI Genome Project"/>
        </authorList>
    </citation>
    <scope>NUCLEOTIDE SEQUENCE</scope>
    <source>
        <strain evidence="5">CBS 781.70</strain>
    </source>
</reference>
<evidence type="ECO:0000259" key="2">
    <source>
        <dbReference type="PROSITE" id="PS51253"/>
    </source>
</evidence>
<dbReference type="GO" id="GO:0003677">
    <property type="term" value="F:DNA binding"/>
    <property type="evidence" value="ECO:0007669"/>
    <property type="project" value="UniProtKB-KW"/>
</dbReference>
<dbReference type="InterPro" id="IPR006600">
    <property type="entry name" value="HTH_CenpB_DNA-bd_dom"/>
</dbReference>
<dbReference type="OrthoDB" id="3937230at2759"/>
<reference evidence="3 5" key="1">
    <citation type="submission" date="2020-01" db="EMBL/GenBank/DDBJ databases">
        <authorList>
            <consortium name="DOE Joint Genome Institute"/>
            <person name="Haridas S."/>
            <person name="Albert R."/>
            <person name="Binder M."/>
            <person name="Bloem J."/>
            <person name="Labutti K."/>
            <person name="Salamov A."/>
            <person name="Andreopoulos B."/>
            <person name="Baker S.E."/>
            <person name="Barry K."/>
            <person name="Bills G."/>
            <person name="Bluhm B.H."/>
            <person name="Cannon C."/>
            <person name="Castanera R."/>
            <person name="Culley D.E."/>
            <person name="Daum C."/>
            <person name="Ezra D."/>
            <person name="Gonzalez J.B."/>
            <person name="Henrissat B."/>
            <person name="Kuo A."/>
            <person name="Liang C."/>
            <person name="Lipzen A."/>
            <person name="Lutzoni F."/>
            <person name="Magnuson J."/>
            <person name="Mondo S."/>
            <person name="Nolan M."/>
            <person name="Ohm R."/>
            <person name="Pangilinan J."/>
            <person name="Park H.-J."/>
            <person name="Ramirez L."/>
            <person name="Alfaro M."/>
            <person name="Sun H."/>
            <person name="Tritt A."/>
            <person name="Yoshinaga Y."/>
            <person name="Zwiers L.-H."/>
            <person name="Turgeon B.G."/>
            <person name="Goodwin S.B."/>
            <person name="Spatafora J.W."/>
            <person name="Crous P.W."/>
            <person name="Grigoriev I.V."/>
        </authorList>
    </citation>
    <scope>NUCLEOTIDE SEQUENCE</scope>
    <source>
        <strain evidence="3 5">CBS 781.70</strain>
    </source>
</reference>
<name>A0A6G1FYV3_9PEZI</name>
<evidence type="ECO:0000313" key="4">
    <source>
        <dbReference type="Proteomes" id="UP000504638"/>
    </source>
</evidence>
<dbReference type="AlphaFoldDB" id="A0A6G1FYV3"/>
<reference evidence="5" key="3">
    <citation type="submission" date="2025-04" db="UniProtKB">
        <authorList>
            <consortium name="RefSeq"/>
        </authorList>
    </citation>
    <scope>IDENTIFICATION</scope>
    <source>
        <strain evidence="5">CBS 781.70</strain>
    </source>
</reference>
<feature type="domain" description="HTH CENPB-type" evidence="2">
    <location>
        <begin position="27"/>
        <end position="101"/>
    </location>
</feature>
<feature type="non-terminal residue" evidence="3">
    <location>
        <position position="124"/>
    </location>
</feature>
<sequence length="124" mass="14222">MDRASQVLVDGPPESQPCTYRALSEHGKARSQQYLTPAEEKAFAQYLKRSADLGYPIPIKHVRSLAFCIASRRSTSKAATKPPNKNWPKGFEIRNPVLKARKVKAVDWNRHDNNIYDKVTHWFE</sequence>
<dbReference type="RefSeq" id="XP_033532477.1">
    <property type="nucleotide sequence ID" value="XM_033677146.1"/>
</dbReference>
<keyword evidence="1" id="KW-0238">DNA-binding</keyword>
<gene>
    <name evidence="3 5" type="ORF">P152DRAFT_420210</name>
</gene>
<keyword evidence="4" id="KW-1185">Reference proteome</keyword>
<dbReference type="EMBL" id="ML975164">
    <property type="protein sequence ID" value="KAF1810846.1"/>
    <property type="molecule type" value="Genomic_DNA"/>
</dbReference>
<evidence type="ECO:0000313" key="3">
    <source>
        <dbReference type="EMBL" id="KAF1810846.1"/>
    </source>
</evidence>
<organism evidence="3">
    <name type="scientific">Eremomyces bilateralis CBS 781.70</name>
    <dbReference type="NCBI Taxonomy" id="1392243"/>
    <lineage>
        <taxon>Eukaryota</taxon>
        <taxon>Fungi</taxon>
        <taxon>Dikarya</taxon>
        <taxon>Ascomycota</taxon>
        <taxon>Pezizomycotina</taxon>
        <taxon>Dothideomycetes</taxon>
        <taxon>Dothideomycetes incertae sedis</taxon>
        <taxon>Eremomycetales</taxon>
        <taxon>Eremomycetaceae</taxon>
        <taxon>Eremomyces</taxon>
    </lineage>
</organism>
<accession>A0A6G1FYV3</accession>
<dbReference type="GeneID" id="54417716"/>
<dbReference type="Proteomes" id="UP000504638">
    <property type="component" value="Unplaced"/>
</dbReference>
<dbReference type="PROSITE" id="PS51253">
    <property type="entry name" value="HTH_CENPB"/>
    <property type="match status" value="1"/>
</dbReference>
<evidence type="ECO:0000256" key="1">
    <source>
        <dbReference type="ARBA" id="ARBA00023125"/>
    </source>
</evidence>